<reference evidence="2" key="3">
    <citation type="submission" date="2015-04" db="UniProtKB">
        <authorList>
            <consortium name="EnsemblPlants"/>
        </authorList>
    </citation>
    <scope>IDENTIFICATION</scope>
    <source>
        <strain evidence="2">cv. Jemalong A17</strain>
    </source>
</reference>
<reference evidence="1 3" key="2">
    <citation type="journal article" date="2014" name="BMC Genomics">
        <title>An improved genome release (version Mt4.0) for the model legume Medicago truncatula.</title>
        <authorList>
            <person name="Tang H."/>
            <person name="Krishnakumar V."/>
            <person name="Bidwell S."/>
            <person name="Rosen B."/>
            <person name="Chan A."/>
            <person name="Zhou S."/>
            <person name="Gentzbittel L."/>
            <person name="Childs K.L."/>
            <person name="Yandell M."/>
            <person name="Gundlach H."/>
            <person name="Mayer K.F."/>
            <person name="Schwartz D.C."/>
            <person name="Town C.D."/>
        </authorList>
    </citation>
    <scope>GENOME REANNOTATION</scope>
    <source>
        <strain evidence="1">A17</strain>
        <strain evidence="2 3">cv. Jemalong A17</strain>
    </source>
</reference>
<sequence>MEQFFVYGSGVEEDVSHDLTSGQEIENNHASKFMTWKGNKGTTIFGYNEVVVPATVSAHAATLLTNWSGT</sequence>
<protein>
    <submittedName>
        <fullName evidence="1 2">Uncharacterized protein</fullName>
    </submittedName>
</protein>
<accession>A0A072VS73</accession>
<dbReference type="EMBL" id="CM001217">
    <property type="protein sequence ID" value="KEH40960.1"/>
    <property type="molecule type" value="Genomic_DNA"/>
</dbReference>
<gene>
    <name evidence="1" type="ordered locus">MTR_1g040067</name>
</gene>
<evidence type="ECO:0000313" key="2">
    <source>
        <dbReference type="EnsemblPlants" id="KEH40960"/>
    </source>
</evidence>
<keyword evidence="3" id="KW-1185">Reference proteome</keyword>
<organism evidence="1 3">
    <name type="scientific">Medicago truncatula</name>
    <name type="common">Barrel medic</name>
    <name type="synonym">Medicago tribuloides</name>
    <dbReference type="NCBI Taxonomy" id="3880"/>
    <lineage>
        <taxon>Eukaryota</taxon>
        <taxon>Viridiplantae</taxon>
        <taxon>Streptophyta</taxon>
        <taxon>Embryophyta</taxon>
        <taxon>Tracheophyta</taxon>
        <taxon>Spermatophyta</taxon>
        <taxon>Magnoliopsida</taxon>
        <taxon>eudicotyledons</taxon>
        <taxon>Gunneridae</taxon>
        <taxon>Pentapetalae</taxon>
        <taxon>rosids</taxon>
        <taxon>fabids</taxon>
        <taxon>Fabales</taxon>
        <taxon>Fabaceae</taxon>
        <taxon>Papilionoideae</taxon>
        <taxon>50 kb inversion clade</taxon>
        <taxon>NPAAA clade</taxon>
        <taxon>Hologalegina</taxon>
        <taxon>IRL clade</taxon>
        <taxon>Trifolieae</taxon>
        <taxon>Medicago</taxon>
    </lineage>
</organism>
<dbReference type="HOGENOM" id="CLU_2761540_0_0_1"/>
<proteinExistence type="predicted"/>
<evidence type="ECO:0000313" key="3">
    <source>
        <dbReference type="Proteomes" id="UP000002051"/>
    </source>
</evidence>
<name>A0A072VS73_MEDTR</name>
<dbReference type="EnsemblPlants" id="KEH40960">
    <property type="protein sequence ID" value="KEH40960"/>
    <property type="gene ID" value="MTR_1g040067"/>
</dbReference>
<dbReference type="AlphaFoldDB" id="A0A072VS73"/>
<reference evidence="1 3" key="1">
    <citation type="journal article" date="2011" name="Nature">
        <title>The Medicago genome provides insight into the evolution of rhizobial symbioses.</title>
        <authorList>
            <person name="Young N.D."/>
            <person name="Debelle F."/>
            <person name="Oldroyd G.E."/>
            <person name="Geurts R."/>
            <person name="Cannon S.B."/>
            <person name="Udvardi M.K."/>
            <person name="Benedito V.A."/>
            <person name="Mayer K.F."/>
            <person name="Gouzy J."/>
            <person name="Schoof H."/>
            <person name="Van de Peer Y."/>
            <person name="Proost S."/>
            <person name="Cook D.R."/>
            <person name="Meyers B.C."/>
            <person name="Spannagl M."/>
            <person name="Cheung F."/>
            <person name="De Mita S."/>
            <person name="Krishnakumar V."/>
            <person name="Gundlach H."/>
            <person name="Zhou S."/>
            <person name="Mudge J."/>
            <person name="Bharti A.K."/>
            <person name="Murray J.D."/>
            <person name="Naoumkina M.A."/>
            <person name="Rosen B."/>
            <person name="Silverstein K.A."/>
            <person name="Tang H."/>
            <person name="Rombauts S."/>
            <person name="Zhao P.X."/>
            <person name="Zhou P."/>
            <person name="Barbe V."/>
            <person name="Bardou P."/>
            <person name="Bechner M."/>
            <person name="Bellec A."/>
            <person name="Berger A."/>
            <person name="Berges H."/>
            <person name="Bidwell S."/>
            <person name="Bisseling T."/>
            <person name="Choisne N."/>
            <person name="Couloux A."/>
            <person name="Denny R."/>
            <person name="Deshpande S."/>
            <person name="Dai X."/>
            <person name="Doyle J.J."/>
            <person name="Dudez A.M."/>
            <person name="Farmer A.D."/>
            <person name="Fouteau S."/>
            <person name="Franken C."/>
            <person name="Gibelin C."/>
            <person name="Gish J."/>
            <person name="Goldstein S."/>
            <person name="Gonzalez A.J."/>
            <person name="Green P.J."/>
            <person name="Hallab A."/>
            <person name="Hartog M."/>
            <person name="Hua A."/>
            <person name="Humphray S.J."/>
            <person name="Jeong D.H."/>
            <person name="Jing Y."/>
            <person name="Jocker A."/>
            <person name="Kenton S.M."/>
            <person name="Kim D.J."/>
            <person name="Klee K."/>
            <person name="Lai H."/>
            <person name="Lang C."/>
            <person name="Lin S."/>
            <person name="Macmil S.L."/>
            <person name="Magdelenat G."/>
            <person name="Matthews L."/>
            <person name="McCorrison J."/>
            <person name="Monaghan E.L."/>
            <person name="Mun J.H."/>
            <person name="Najar F.Z."/>
            <person name="Nicholson C."/>
            <person name="Noirot C."/>
            <person name="O'Bleness M."/>
            <person name="Paule C.R."/>
            <person name="Poulain J."/>
            <person name="Prion F."/>
            <person name="Qin B."/>
            <person name="Qu C."/>
            <person name="Retzel E.F."/>
            <person name="Riddle C."/>
            <person name="Sallet E."/>
            <person name="Samain S."/>
            <person name="Samson N."/>
            <person name="Sanders I."/>
            <person name="Saurat O."/>
            <person name="Scarpelli C."/>
            <person name="Schiex T."/>
            <person name="Segurens B."/>
            <person name="Severin A.J."/>
            <person name="Sherrier D.J."/>
            <person name="Shi R."/>
            <person name="Sims S."/>
            <person name="Singer S.R."/>
            <person name="Sinharoy S."/>
            <person name="Sterck L."/>
            <person name="Viollet A."/>
            <person name="Wang B.B."/>
            <person name="Wang K."/>
            <person name="Wang M."/>
            <person name="Wang X."/>
            <person name="Warfsmann J."/>
            <person name="Weissenbach J."/>
            <person name="White D.D."/>
            <person name="White J.D."/>
            <person name="Wiley G.B."/>
            <person name="Wincker P."/>
            <person name="Xing Y."/>
            <person name="Yang L."/>
            <person name="Yao Z."/>
            <person name="Ying F."/>
            <person name="Zhai J."/>
            <person name="Zhou L."/>
            <person name="Zuber A."/>
            <person name="Denarie J."/>
            <person name="Dixon R.A."/>
            <person name="May G.D."/>
            <person name="Schwartz D.C."/>
            <person name="Rogers J."/>
            <person name="Quetier F."/>
            <person name="Town C.D."/>
            <person name="Roe B.A."/>
        </authorList>
    </citation>
    <scope>NUCLEOTIDE SEQUENCE [LARGE SCALE GENOMIC DNA]</scope>
    <source>
        <strain evidence="1">A17</strain>
        <strain evidence="2 3">cv. Jemalong A17</strain>
    </source>
</reference>
<evidence type="ECO:0000313" key="1">
    <source>
        <dbReference type="EMBL" id="KEH40960.1"/>
    </source>
</evidence>
<dbReference type="Proteomes" id="UP000002051">
    <property type="component" value="Unassembled WGS sequence"/>
</dbReference>